<evidence type="ECO:0000256" key="7">
    <source>
        <dbReference type="ARBA" id="ARBA00023065"/>
    </source>
</evidence>
<keyword evidence="7 12" id="KW-0406">Ion transport</keyword>
<comment type="caution">
    <text evidence="13">The sequence shown here is derived from an EMBL/GenBank/DDBJ whole genome shotgun (WGS) entry which is preliminary data.</text>
</comment>
<organism evidence="13 14">
    <name type="scientific">Nitratireductor pacificus pht-3B</name>
    <dbReference type="NCBI Taxonomy" id="391937"/>
    <lineage>
        <taxon>Bacteria</taxon>
        <taxon>Pseudomonadati</taxon>
        <taxon>Pseudomonadota</taxon>
        <taxon>Alphaproteobacteria</taxon>
        <taxon>Hyphomicrobiales</taxon>
        <taxon>Phyllobacteriaceae</taxon>
        <taxon>Nitratireductor</taxon>
    </lineage>
</organism>
<evidence type="ECO:0000256" key="6">
    <source>
        <dbReference type="ARBA" id="ARBA00023053"/>
    </source>
</evidence>
<dbReference type="GO" id="GO:0062054">
    <property type="term" value="F:fluoride channel activity"/>
    <property type="evidence" value="ECO:0007669"/>
    <property type="project" value="UniProtKB-UniRule"/>
</dbReference>
<sequence>MSHLLIVAAGGAIGASLRHLTGLAAMRLWGAGFPWGTLTVNLVGSFIMGLFIEWLARRAGTPPELRLLIATGLLGGFTTFSAFSLDVAVLWERGAVVMAAAYVLVSVCGAIAALFAGLWLARHFA</sequence>
<evidence type="ECO:0000256" key="11">
    <source>
        <dbReference type="ARBA" id="ARBA00035585"/>
    </source>
</evidence>
<keyword evidence="12" id="KW-0479">Metal-binding</keyword>
<name>K2MC63_9HYPH</name>
<feature type="binding site" evidence="12">
    <location>
        <position position="75"/>
    </location>
    <ligand>
        <name>Na(+)</name>
        <dbReference type="ChEBI" id="CHEBI:29101"/>
        <note>structural</note>
    </ligand>
</feature>
<dbReference type="NCBIfam" id="NF010794">
    <property type="entry name" value="PRK14198.1"/>
    <property type="match status" value="1"/>
</dbReference>
<dbReference type="PANTHER" id="PTHR28259:SF1">
    <property type="entry name" value="FLUORIDE EXPORT PROTEIN 1-RELATED"/>
    <property type="match status" value="1"/>
</dbReference>
<comment type="subcellular location">
    <subcellularLocation>
        <location evidence="1 12">Cell membrane</location>
        <topology evidence="1 12">Multi-pass membrane protein</topology>
    </subcellularLocation>
</comment>
<feature type="binding site" evidence="12">
    <location>
        <position position="78"/>
    </location>
    <ligand>
        <name>Na(+)</name>
        <dbReference type="ChEBI" id="CHEBI:29101"/>
        <note>structural</note>
    </ligand>
</feature>
<dbReference type="GO" id="GO:0005886">
    <property type="term" value="C:plasma membrane"/>
    <property type="evidence" value="ECO:0007669"/>
    <property type="project" value="UniProtKB-SubCell"/>
</dbReference>
<keyword evidence="5 12" id="KW-1133">Transmembrane helix</keyword>
<dbReference type="OrthoDB" id="9806299at2"/>
<feature type="transmembrane region" description="Helical" evidence="12">
    <location>
        <begin position="35"/>
        <end position="55"/>
    </location>
</feature>
<keyword evidence="12" id="KW-0813">Transport</keyword>
<keyword evidence="3" id="KW-0997">Cell inner membrane</keyword>
<evidence type="ECO:0000256" key="9">
    <source>
        <dbReference type="ARBA" id="ARBA00023303"/>
    </source>
</evidence>
<protein>
    <recommendedName>
        <fullName evidence="12">Fluoride-specific ion channel FluC</fullName>
    </recommendedName>
</protein>
<dbReference type="InterPro" id="IPR003691">
    <property type="entry name" value="FluC"/>
</dbReference>
<dbReference type="GO" id="GO:0140114">
    <property type="term" value="P:cellular detoxification of fluoride"/>
    <property type="evidence" value="ECO:0007669"/>
    <property type="project" value="UniProtKB-UniRule"/>
</dbReference>
<keyword evidence="14" id="KW-1185">Reference proteome</keyword>
<keyword evidence="4 12" id="KW-0812">Transmembrane</keyword>
<keyword evidence="9 12" id="KW-0407">Ion channel</keyword>
<feature type="transmembrane region" description="Helical" evidence="12">
    <location>
        <begin position="67"/>
        <end position="91"/>
    </location>
</feature>
<evidence type="ECO:0000256" key="2">
    <source>
        <dbReference type="ARBA" id="ARBA00022475"/>
    </source>
</evidence>
<feature type="transmembrane region" description="Helical" evidence="12">
    <location>
        <begin position="97"/>
        <end position="121"/>
    </location>
</feature>
<evidence type="ECO:0000256" key="10">
    <source>
        <dbReference type="ARBA" id="ARBA00035120"/>
    </source>
</evidence>
<dbReference type="NCBIfam" id="NF010791">
    <property type="entry name" value="PRK14195.1"/>
    <property type="match status" value="1"/>
</dbReference>
<evidence type="ECO:0000313" key="13">
    <source>
        <dbReference type="EMBL" id="EKF18410.1"/>
    </source>
</evidence>
<dbReference type="eggNOG" id="COG0239">
    <property type="taxonomic scope" value="Bacteria"/>
</dbReference>
<comment type="activity regulation">
    <text evidence="12">Na(+) is not transported, but it plays an essential structural role and its presence is essential for fluoride channel function.</text>
</comment>
<comment type="function">
    <text evidence="12">Fluoride-specific ion channel. Important for reducing fluoride concentration in the cell, thus reducing its toxicity.</text>
</comment>
<proteinExistence type="inferred from homology"/>
<keyword evidence="2 12" id="KW-1003">Cell membrane</keyword>
<evidence type="ECO:0000256" key="3">
    <source>
        <dbReference type="ARBA" id="ARBA00022519"/>
    </source>
</evidence>
<keyword evidence="8 12" id="KW-0472">Membrane</keyword>
<dbReference type="AlphaFoldDB" id="K2MC63"/>
<accession>K2MC63</accession>
<evidence type="ECO:0000256" key="1">
    <source>
        <dbReference type="ARBA" id="ARBA00004651"/>
    </source>
</evidence>
<dbReference type="RefSeq" id="WP_008597532.1">
    <property type="nucleotide sequence ID" value="NZ_AMRM01000014.1"/>
</dbReference>
<dbReference type="EMBL" id="AMRM01000014">
    <property type="protein sequence ID" value="EKF18410.1"/>
    <property type="molecule type" value="Genomic_DNA"/>
</dbReference>
<dbReference type="GO" id="GO:0046872">
    <property type="term" value="F:metal ion binding"/>
    <property type="evidence" value="ECO:0007669"/>
    <property type="project" value="UniProtKB-KW"/>
</dbReference>
<evidence type="ECO:0000256" key="8">
    <source>
        <dbReference type="ARBA" id="ARBA00023136"/>
    </source>
</evidence>
<dbReference type="PATRIC" id="fig|391937.3.peg.2767"/>
<gene>
    <name evidence="12" type="primary">fluC</name>
    <name evidence="12" type="synonym">crcB</name>
    <name evidence="13" type="ORF">NA2_13475</name>
</gene>
<dbReference type="Proteomes" id="UP000006786">
    <property type="component" value="Unassembled WGS sequence"/>
</dbReference>
<evidence type="ECO:0000256" key="5">
    <source>
        <dbReference type="ARBA" id="ARBA00022989"/>
    </source>
</evidence>
<comment type="similarity">
    <text evidence="10 12">Belongs to the fluoride channel Fluc/FEX (TC 1.A.43) family.</text>
</comment>
<dbReference type="STRING" id="391937.NA2_13475"/>
<keyword evidence="6 12" id="KW-0915">Sodium</keyword>
<evidence type="ECO:0000256" key="4">
    <source>
        <dbReference type="ARBA" id="ARBA00022692"/>
    </source>
</evidence>
<comment type="catalytic activity">
    <reaction evidence="11">
        <text>fluoride(in) = fluoride(out)</text>
        <dbReference type="Rhea" id="RHEA:76159"/>
        <dbReference type="ChEBI" id="CHEBI:17051"/>
    </reaction>
    <physiologicalReaction direction="left-to-right" evidence="11">
        <dbReference type="Rhea" id="RHEA:76160"/>
    </physiologicalReaction>
</comment>
<reference evidence="13 14" key="1">
    <citation type="journal article" date="2012" name="J. Bacteriol.">
        <title>Genome Sequence of Nitratireductor pacificus Type Strain pht-3B.</title>
        <authorList>
            <person name="Lai Q."/>
            <person name="Li G."/>
            <person name="Shao Z."/>
        </authorList>
    </citation>
    <scope>NUCLEOTIDE SEQUENCE [LARGE SCALE GENOMIC DNA]</scope>
    <source>
        <strain evidence="14">pht-3B</strain>
    </source>
</reference>
<dbReference type="PANTHER" id="PTHR28259">
    <property type="entry name" value="FLUORIDE EXPORT PROTEIN 1-RELATED"/>
    <property type="match status" value="1"/>
</dbReference>
<dbReference type="Pfam" id="PF02537">
    <property type="entry name" value="CRCB"/>
    <property type="match status" value="1"/>
</dbReference>
<dbReference type="HAMAP" id="MF_00454">
    <property type="entry name" value="FluC"/>
    <property type="match status" value="1"/>
</dbReference>
<evidence type="ECO:0000313" key="14">
    <source>
        <dbReference type="Proteomes" id="UP000006786"/>
    </source>
</evidence>
<dbReference type="NCBIfam" id="TIGR00494">
    <property type="entry name" value="crcB"/>
    <property type="match status" value="1"/>
</dbReference>
<evidence type="ECO:0000256" key="12">
    <source>
        <dbReference type="HAMAP-Rule" id="MF_00454"/>
    </source>
</evidence>